<evidence type="ECO:0000313" key="2">
    <source>
        <dbReference type="Proteomes" id="UP000247832"/>
    </source>
</evidence>
<accession>A0A2V5LFD4</accession>
<dbReference type="OrthoDB" id="3829914at2"/>
<protein>
    <submittedName>
        <fullName evidence="1">Uncharacterized protein</fullName>
    </submittedName>
</protein>
<gene>
    <name evidence="1" type="ORF">CVV68_01400</name>
</gene>
<reference evidence="1 2" key="1">
    <citation type="submission" date="2018-05" db="EMBL/GenBank/DDBJ databases">
        <title>Genetic diversity of glacier-inhabiting Cryobacterium bacteria in China and description of Cryobacterium mengkeensis sp. nov. and Arthrobacter glacialis sp. nov.</title>
        <authorList>
            <person name="Liu Q."/>
            <person name="Xin Y.-H."/>
        </authorList>
    </citation>
    <scope>NUCLEOTIDE SEQUENCE [LARGE SCALE GENOMIC DNA]</scope>
    <source>
        <strain evidence="1 2">LI2</strain>
    </source>
</reference>
<name>A0A2V5LFD4_9MICC</name>
<evidence type="ECO:0000313" key="1">
    <source>
        <dbReference type="EMBL" id="PYI69792.1"/>
    </source>
</evidence>
<comment type="caution">
    <text evidence="1">The sequence shown here is derived from an EMBL/GenBank/DDBJ whole genome shotgun (WGS) entry which is preliminary data.</text>
</comment>
<dbReference type="Proteomes" id="UP000247832">
    <property type="component" value="Unassembled WGS sequence"/>
</dbReference>
<sequence>MQLGAILRAQNESGQTWDDPSEDLLFMLIEDVERGDEAFLIVEDLADSTGQTYVQSIRMSDGTFDVERREGTPDRHYATNVADMRVAHAVVTSWAFDAAPKVESLVWSQLRFGDQ</sequence>
<proteinExistence type="predicted"/>
<dbReference type="EMBL" id="QJVD01000001">
    <property type="protein sequence ID" value="PYI69792.1"/>
    <property type="molecule type" value="Genomic_DNA"/>
</dbReference>
<keyword evidence="2" id="KW-1185">Reference proteome</keyword>
<organism evidence="1 2">
    <name type="scientific">Arthrobacter livingstonensis</name>
    <dbReference type="NCBI Taxonomy" id="670078"/>
    <lineage>
        <taxon>Bacteria</taxon>
        <taxon>Bacillati</taxon>
        <taxon>Actinomycetota</taxon>
        <taxon>Actinomycetes</taxon>
        <taxon>Micrococcales</taxon>
        <taxon>Micrococcaceae</taxon>
        <taxon>Arthrobacter</taxon>
    </lineage>
</organism>
<dbReference type="AlphaFoldDB" id="A0A2V5LFD4"/>